<keyword evidence="5" id="KW-1185">Reference proteome</keyword>
<dbReference type="PANTHER" id="PTHR18962">
    <property type="entry name" value="COILED-COIL DOMAIN-CONTAINING PROTEIN 39"/>
    <property type="match status" value="1"/>
</dbReference>
<accession>A0A8S1X8K1</accession>
<feature type="coiled-coil region" evidence="2">
    <location>
        <begin position="247"/>
        <end position="407"/>
    </location>
</feature>
<feature type="compositionally biased region" description="Low complexity" evidence="3">
    <location>
        <begin position="884"/>
        <end position="906"/>
    </location>
</feature>
<sequence>MDNNNENDENQELLNEEEDDDFPEYANEANKELNEKIKLKRTIIRDINSKIEEKSDKLKVLSEHLKNIQQELLHTQALIDTKNKEIETEDHLKQITERQIGRLQNEMTKQQKIMIEQQERLNDVQNSIYRGNERLDKYKIEMNWNQEELEQWVLAARQKEEDSLTMEKYKRGDEAKIKELNLQIEKLTVEVSKRQNELDKEITETQTAQIELDKTAEEFRRQHDERHKLFQQWQEVTDNIARRDQAIRDESERYADIKAQIKANQQDLENRKSQLMNEKQENKSVEVQNQQLERTIIQQRQSNKDIELAIDNLKADVEIQKNQLSAFATDLSNKRNRLAQMSQELLIKKQRLNNAQKKYASEKQKLKLEDIQHQEFEKQRSLASDRYKTLEKQRIDLDKEIKLQKEVLFKATQDLFKLRENEANLYGEIQANVSACRNYQAHINKLIQEFQRQQELLYNAEYQIQLMERRVARAKGERTLEEKKDLENEIKEIEEKVNLQKKEFKTLLLSLKRLDDDLRGTDRQLTGTKASQTKLKQAIDELTLENDMTYQDLSKIVKSKEEVLVQHDFMKLEIQKIQKVVTTAVDKVFNLENRKYQLEMAMQEREQEIQVHKDVLVAEHKAAEEERHKIAVELAERQNRVKNLRIKYESLVQKNKSSNGEQDTQNIEEHSQAYYIIKASQEREELQRKGDELNAEIIKRDQELKALDNTLSHLKNRNSKYRDSFLNKGISQKEVSHRDGLEEQCRAASENLFKKKKELQRLQQEIDEDMRRLTEIQNRIEILDNQEREVEMQFQKLERELQDQQEKINRAENIMNSKLAKVQQKRIVLDESNAHISALELDIQNNLNKTLKTCIFNLVQEFPEMQAIIDAVFQEKNVTVPSKQPSSVGVPSVRSSVRSASSQGRR</sequence>
<dbReference type="GO" id="GO:0060285">
    <property type="term" value="P:cilium-dependent cell motility"/>
    <property type="evidence" value="ECO:0007669"/>
    <property type="project" value="TreeGrafter"/>
</dbReference>
<evidence type="ECO:0000313" key="5">
    <source>
        <dbReference type="Proteomes" id="UP000689195"/>
    </source>
</evidence>
<dbReference type="GO" id="GO:0036159">
    <property type="term" value="P:inner dynein arm assembly"/>
    <property type="evidence" value="ECO:0007669"/>
    <property type="project" value="InterPro"/>
</dbReference>
<feature type="compositionally biased region" description="Acidic residues" evidence="3">
    <location>
        <begin position="1"/>
        <end position="23"/>
    </location>
</feature>
<dbReference type="PANTHER" id="PTHR18962:SF0">
    <property type="entry name" value="COILED-COIL DOMAIN-CONTAINING PROTEIN 39"/>
    <property type="match status" value="1"/>
</dbReference>
<proteinExistence type="predicted"/>
<organism evidence="4 5">
    <name type="scientific">Paramecium pentaurelia</name>
    <dbReference type="NCBI Taxonomy" id="43138"/>
    <lineage>
        <taxon>Eukaryota</taxon>
        <taxon>Sar</taxon>
        <taxon>Alveolata</taxon>
        <taxon>Ciliophora</taxon>
        <taxon>Intramacronucleata</taxon>
        <taxon>Oligohymenophorea</taxon>
        <taxon>Peniculida</taxon>
        <taxon>Parameciidae</taxon>
        <taxon>Paramecium</taxon>
    </lineage>
</organism>
<evidence type="ECO:0000256" key="3">
    <source>
        <dbReference type="SAM" id="MobiDB-lite"/>
    </source>
</evidence>
<dbReference type="Proteomes" id="UP000689195">
    <property type="component" value="Unassembled WGS sequence"/>
</dbReference>
<gene>
    <name evidence="4" type="ORF">PPENT_87.1.T1150047</name>
</gene>
<evidence type="ECO:0000256" key="1">
    <source>
        <dbReference type="ARBA" id="ARBA00023054"/>
    </source>
</evidence>
<dbReference type="Pfam" id="PF24161">
    <property type="entry name" value="CCDC39"/>
    <property type="match status" value="1"/>
</dbReference>
<name>A0A8S1X8K1_9CILI</name>
<comment type="caution">
    <text evidence="4">The sequence shown here is derived from an EMBL/GenBank/DDBJ whole genome shotgun (WGS) entry which is preliminary data.</text>
</comment>
<dbReference type="OrthoDB" id="10259720at2759"/>
<feature type="coiled-coil region" evidence="2">
    <location>
        <begin position="170"/>
        <end position="204"/>
    </location>
</feature>
<feature type="coiled-coil region" evidence="2">
    <location>
        <begin position="436"/>
        <end position="503"/>
    </location>
</feature>
<dbReference type="InterPro" id="IPR033290">
    <property type="entry name" value="CCDC39"/>
</dbReference>
<feature type="coiled-coil region" evidence="2">
    <location>
        <begin position="634"/>
        <end position="821"/>
    </location>
</feature>
<feature type="region of interest" description="Disordered" evidence="3">
    <location>
        <begin position="1"/>
        <end position="25"/>
    </location>
</feature>
<feature type="coiled-coil region" evidence="2">
    <location>
        <begin position="44"/>
        <end position="120"/>
    </location>
</feature>
<keyword evidence="1 2" id="KW-0175">Coiled coil</keyword>
<reference evidence="4" key="1">
    <citation type="submission" date="2021-01" db="EMBL/GenBank/DDBJ databases">
        <authorList>
            <consortium name="Genoscope - CEA"/>
            <person name="William W."/>
        </authorList>
    </citation>
    <scope>NUCLEOTIDE SEQUENCE</scope>
</reference>
<dbReference type="GO" id="GO:0003341">
    <property type="term" value="P:cilium movement"/>
    <property type="evidence" value="ECO:0007669"/>
    <property type="project" value="InterPro"/>
</dbReference>
<dbReference type="EMBL" id="CAJJDO010000115">
    <property type="protein sequence ID" value="CAD8197320.1"/>
    <property type="molecule type" value="Genomic_DNA"/>
</dbReference>
<evidence type="ECO:0008006" key="6">
    <source>
        <dbReference type="Google" id="ProtNLM"/>
    </source>
</evidence>
<evidence type="ECO:0000256" key="2">
    <source>
        <dbReference type="SAM" id="Coils"/>
    </source>
</evidence>
<dbReference type="GO" id="GO:0005930">
    <property type="term" value="C:axoneme"/>
    <property type="evidence" value="ECO:0007669"/>
    <property type="project" value="InterPro"/>
</dbReference>
<protein>
    <recommendedName>
        <fullName evidence="6">Coiled-coil domain-containing protein 39</fullName>
    </recommendedName>
</protein>
<dbReference type="AlphaFoldDB" id="A0A8S1X8K1"/>
<feature type="region of interest" description="Disordered" evidence="3">
    <location>
        <begin position="881"/>
        <end position="906"/>
    </location>
</feature>
<evidence type="ECO:0000313" key="4">
    <source>
        <dbReference type="EMBL" id="CAD8197320.1"/>
    </source>
</evidence>